<dbReference type="GO" id="GO:0003924">
    <property type="term" value="F:GTPase activity"/>
    <property type="evidence" value="ECO:0007669"/>
    <property type="project" value="EnsemblFungi"/>
</dbReference>
<dbReference type="FunFam" id="3.30.70.870:FF:000002">
    <property type="entry name" value="Translation elongation factor 2"/>
    <property type="match status" value="1"/>
</dbReference>
<dbReference type="InterPro" id="IPR005517">
    <property type="entry name" value="Transl_elong_EFG/EF2_IV"/>
</dbReference>
<dbReference type="InterPro" id="IPR044121">
    <property type="entry name" value="Snu114_GTP-bd"/>
</dbReference>
<dbReference type="AlphaFoldDB" id="A7TGR5"/>
<dbReference type="Pfam" id="PF14492">
    <property type="entry name" value="EFG_III"/>
    <property type="match status" value="1"/>
</dbReference>
<dbReference type="GO" id="GO:0000244">
    <property type="term" value="P:spliceosomal tri-snRNP complex assembly"/>
    <property type="evidence" value="ECO:0007669"/>
    <property type="project" value="EnsemblFungi"/>
</dbReference>
<dbReference type="GeneID" id="5546825"/>
<dbReference type="OMA" id="YIFRPIR"/>
<organism evidence="5">
    <name type="scientific">Vanderwaltozyma polyspora (strain ATCC 22028 / DSM 70294 / BCRC 21397 / CBS 2163 / NBRC 10782 / NRRL Y-8283 / UCD 57-17)</name>
    <name type="common">Kluyveromyces polysporus</name>
    <dbReference type="NCBI Taxonomy" id="436907"/>
    <lineage>
        <taxon>Eukaryota</taxon>
        <taxon>Fungi</taxon>
        <taxon>Dikarya</taxon>
        <taxon>Ascomycota</taxon>
        <taxon>Saccharomycotina</taxon>
        <taxon>Saccharomycetes</taxon>
        <taxon>Saccharomycetales</taxon>
        <taxon>Saccharomycetaceae</taxon>
        <taxon>Vanderwaltozyma</taxon>
    </lineage>
</organism>
<dbReference type="HOGENOM" id="CLU_002794_11_2_1"/>
<dbReference type="Gene3D" id="3.30.70.240">
    <property type="match status" value="1"/>
</dbReference>
<dbReference type="SMART" id="SM00889">
    <property type="entry name" value="EFG_IV"/>
    <property type="match status" value="1"/>
</dbReference>
<dbReference type="SMART" id="SM00838">
    <property type="entry name" value="EFG_C"/>
    <property type="match status" value="1"/>
</dbReference>
<dbReference type="CDD" id="cd04167">
    <property type="entry name" value="Snu114p"/>
    <property type="match status" value="1"/>
</dbReference>
<dbReference type="GO" id="GO:0005829">
    <property type="term" value="C:cytosol"/>
    <property type="evidence" value="ECO:0007669"/>
    <property type="project" value="TreeGrafter"/>
</dbReference>
<dbReference type="InterPro" id="IPR035647">
    <property type="entry name" value="EFG_III/V"/>
</dbReference>
<dbReference type="SUPFAM" id="SSF50447">
    <property type="entry name" value="Translation proteins"/>
    <property type="match status" value="1"/>
</dbReference>
<protein>
    <recommendedName>
        <fullName evidence="3">Tr-type G domain-containing protein</fullName>
    </recommendedName>
</protein>
<proteinExistence type="predicted"/>
<sequence>MDEDLYDEFGNLVGEQLVDSDDEDFEVEIESNKIQELGDEGEVLDSTESTSLIERQFGDEVEILVETEDIQEANVPLVEPSLERTKAVEHAIFNKPKEKIPKCNYDREYLKGTLNIPERIKNVVIIGSLHSGKTSLLDTLILDEHKLLNNSSKNIKLGWKPLKYTDNLKQEVDRGLSLKINGFTMLGTDLNDKSVALNILDTPGHVNFFDEVAVGLAVSEYAIVCIDVVEGITSVVGQLIQQCQNRGLEMIFVLNKIDRLIIELKLPPMDAYLKLNHIVGEINSYTKKPYSPSINNIVFASAKLGFTFTIREFIKYYYSEKLPTKIVVELEKKLWGNYYYSDGKIKEGVQDQTKFNTFVEFILLPIYKIFIHTLANDPSVLSKLLKYHFSIKLDENALNYDSQPLLRYICNLIFKKQSGLIQSIVELPDTNEVLGKKKSKLLRGDIHDENTTILAHCIKNMDIDGFEWSMLRIYKGNLEVGSKVRVIDSSNLSASENEDGEIFEVDAEEFPLIEISEIGLLCGRFIISVQSASCGQIVLVKGISSSFAKTATIYNGSGTNIPIFKEIDYINEPIFKVIIEPMKPSELSKLLDGLNKIGRTYPGIVMRVEESGEHVLIGFGELYLDCFLSDLRNKYSGIEIKVSNPMTVFSESCSGESLAAIPVHSSSNNVTVSVSAKPLELSLLKDLTKNRIPSDIFEDRQKLSKLLRTDYDWDSLEARNLWSFYHCNAFVDDTLPDEVDKTLVESFRRQICQGFYWATREGPLAEEPIHGVQFKLLQLSIDNQEDRTVGTQLIPLLRKACYVALLTAVPTFLEPIYEVNVIVHNLLIPIVEELFNKRRGGRIYRMNKIVATPFTEIRAQLPVIESVGFETDLRLSTEGKAMCQLHFWNKIWRKVPGDVMDEDAPIPKLRPAPYNSLSRDFVMKTRRRKGISNAGFMSNDGPTLEKFIDADLFEQLKENDLV</sequence>
<dbReference type="Proteomes" id="UP000000267">
    <property type="component" value="Unassembled WGS sequence"/>
</dbReference>
<dbReference type="OrthoDB" id="364892at2759"/>
<dbReference type="GO" id="GO:0071007">
    <property type="term" value="C:U2-type catalytic step 2 spliceosome"/>
    <property type="evidence" value="ECO:0007669"/>
    <property type="project" value="TreeGrafter"/>
</dbReference>
<dbReference type="GO" id="GO:0005682">
    <property type="term" value="C:U5 snRNP"/>
    <property type="evidence" value="ECO:0007669"/>
    <property type="project" value="EnsemblFungi"/>
</dbReference>
<dbReference type="PANTHER" id="PTHR42908:SF6">
    <property type="entry name" value="116 KDA U5 SMALL NUCLEAR RIBONUCLEOPROTEIN COMPONENT"/>
    <property type="match status" value="1"/>
</dbReference>
<dbReference type="GO" id="GO:0000388">
    <property type="term" value="P:spliceosome conformational change to release U4 (or U4atac) and U1 (or U11)"/>
    <property type="evidence" value="ECO:0007669"/>
    <property type="project" value="EnsemblFungi"/>
</dbReference>
<keyword evidence="1" id="KW-0547">Nucleotide-binding</keyword>
<dbReference type="Pfam" id="PF00009">
    <property type="entry name" value="GTP_EFTU"/>
    <property type="match status" value="1"/>
</dbReference>
<dbReference type="RefSeq" id="XP_001646386.1">
    <property type="nucleotide sequence ID" value="XM_001646336.1"/>
</dbReference>
<dbReference type="InParanoid" id="A7TGR5"/>
<dbReference type="PROSITE" id="PS51722">
    <property type="entry name" value="G_TR_2"/>
    <property type="match status" value="1"/>
</dbReference>
<dbReference type="NCBIfam" id="TIGR00231">
    <property type="entry name" value="small_GTP"/>
    <property type="match status" value="1"/>
</dbReference>
<evidence type="ECO:0000313" key="5">
    <source>
        <dbReference type="Proteomes" id="UP000000267"/>
    </source>
</evidence>
<dbReference type="SUPFAM" id="SSF54980">
    <property type="entry name" value="EF-G C-terminal domain-like"/>
    <property type="match status" value="2"/>
</dbReference>
<evidence type="ECO:0000259" key="3">
    <source>
        <dbReference type="PROSITE" id="PS51722"/>
    </source>
</evidence>
<dbReference type="Gene3D" id="3.30.230.10">
    <property type="match status" value="1"/>
</dbReference>
<dbReference type="GO" id="GO:0046540">
    <property type="term" value="C:U4/U6 x U5 tri-snRNP complex"/>
    <property type="evidence" value="ECO:0007669"/>
    <property type="project" value="EnsemblFungi"/>
</dbReference>
<dbReference type="PANTHER" id="PTHR42908">
    <property type="entry name" value="TRANSLATION ELONGATION FACTOR-RELATED"/>
    <property type="match status" value="1"/>
</dbReference>
<dbReference type="STRING" id="436907.A7TGR5"/>
<evidence type="ECO:0000313" key="4">
    <source>
        <dbReference type="EMBL" id="EDO18528.1"/>
    </source>
</evidence>
<dbReference type="SUPFAM" id="SSF52540">
    <property type="entry name" value="P-loop containing nucleoside triphosphate hydrolases"/>
    <property type="match status" value="1"/>
</dbReference>
<dbReference type="InterPro" id="IPR027417">
    <property type="entry name" value="P-loop_NTPase"/>
</dbReference>
<dbReference type="InterPro" id="IPR020568">
    <property type="entry name" value="Ribosomal_Su5_D2-typ_SF"/>
</dbReference>
<accession>A7TGR5</accession>
<dbReference type="InterPro" id="IPR041095">
    <property type="entry name" value="EFG_II"/>
</dbReference>
<dbReference type="InterPro" id="IPR005225">
    <property type="entry name" value="Small_GTP-bd"/>
</dbReference>
<dbReference type="Gene3D" id="3.30.70.870">
    <property type="entry name" value="Elongation Factor G (Translational Gtpase), domain 3"/>
    <property type="match status" value="1"/>
</dbReference>
<dbReference type="PRINTS" id="PR00315">
    <property type="entry name" value="ELONGATNFCT"/>
</dbReference>
<dbReference type="CDD" id="cd01683">
    <property type="entry name" value="EF2_IV_snRNP"/>
    <property type="match status" value="1"/>
</dbReference>
<evidence type="ECO:0000256" key="2">
    <source>
        <dbReference type="ARBA" id="ARBA00023134"/>
    </source>
</evidence>
<dbReference type="FunCoup" id="A7TGR5">
    <property type="interactions" value="317"/>
</dbReference>
<dbReference type="KEGG" id="vpo:Kpol_2001p33"/>
<feature type="domain" description="Tr-type G" evidence="3">
    <location>
        <begin position="118"/>
        <end position="338"/>
    </location>
</feature>
<dbReference type="InterPro" id="IPR000795">
    <property type="entry name" value="T_Tr_GTP-bd_dom"/>
</dbReference>
<dbReference type="Gene3D" id="2.40.30.10">
    <property type="entry name" value="Translation factors"/>
    <property type="match status" value="1"/>
</dbReference>
<dbReference type="GO" id="GO:0000974">
    <property type="term" value="C:Prp19 complex"/>
    <property type="evidence" value="ECO:0007669"/>
    <property type="project" value="EnsemblFungi"/>
</dbReference>
<dbReference type="eggNOG" id="KOG0468">
    <property type="taxonomic scope" value="Eukaryota"/>
</dbReference>
<dbReference type="InterPro" id="IPR000640">
    <property type="entry name" value="EFG_V-like"/>
</dbReference>
<dbReference type="GO" id="GO:0000349">
    <property type="term" value="P:generation of catalytic spliceosome for first transesterification step"/>
    <property type="evidence" value="ECO:0007669"/>
    <property type="project" value="EnsemblFungi"/>
</dbReference>
<dbReference type="FunFam" id="3.30.70.240:FF:000022">
    <property type="entry name" value="U5 snRNP-specific protein"/>
    <property type="match status" value="1"/>
</dbReference>
<dbReference type="PhylomeDB" id="A7TGR5"/>
<dbReference type="Pfam" id="PF00679">
    <property type="entry name" value="EFG_C"/>
    <property type="match status" value="1"/>
</dbReference>
<gene>
    <name evidence="4" type="ORF">Kpol_2001p33</name>
</gene>
<dbReference type="Pfam" id="PF03764">
    <property type="entry name" value="EFG_IV"/>
    <property type="match status" value="1"/>
</dbReference>
<dbReference type="GO" id="GO:0030623">
    <property type="term" value="F:U5 snRNA binding"/>
    <property type="evidence" value="ECO:0007669"/>
    <property type="project" value="EnsemblFungi"/>
</dbReference>
<dbReference type="GO" id="GO:0005525">
    <property type="term" value="F:GTP binding"/>
    <property type="evidence" value="ECO:0007669"/>
    <property type="project" value="UniProtKB-KW"/>
</dbReference>
<dbReference type="InterPro" id="IPR009000">
    <property type="entry name" value="Transl_B-barrel_sf"/>
</dbReference>
<keyword evidence="2" id="KW-0342">GTP-binding</keyword>
<dbReference type="SUPFAM" id="SSF54211">
    <property type="entry name" value="Ribosomal protein S5 domain 2-like"/>
    <property type="match status" value="1"/>
</dbReference>
<dbReference type="InterPro" id="IPR014721">
    <property type="entry name" value="Ribsml_uS5_D2-typ_fold_subgr"/>
</dbReference>
<reference evidence="4 5" key="1">
    <citation type="journal article" date="2007" name="Proc. Natl. Acad. Sci. U.S.A.">
        <title>Independent sorting-out of thousands of duplicated gene pairs in two yeast species descended from a whole-genome duplication.</title>
        <authorList>
            <person name="Scannell D.R."/>
            <person name="Frank A.C."/>
            <person name="Conant G.C."/>
            <person name="Byrne K.P."/>
            <person name="Woolfit M."/>
            <person name="Wolfe K.H."/>
        </authorList>
    </citation>
    <scope>NUCLEOTIDE SEQUENCE [LARGE SCALE GENOMIC DNA]</scope>
    <source>
        <strain evidence="5">ATCC 22028 / DSM 70294 / BCRC 21397 / CBS 2163 / NBRC 10782 / NRRL Y-8283 / UCD 57-17</strain>
    </source>
</reference>
<evidence type="ECO:0000256" key="1">
    <source>
        <dbReference type="ARBA" id="ARBA00022741"/>
    </source>
</evidence>
<dbReference type="Gene3D" id="3.40.50.300">
    <property type="entry name" value="P-loop containing nucleotide triphosphate hydrolases"/>
    <property type="match status" value="1"/>
</dbReference>
<dbReference type="EMBL" id="DS480388">
    <property type="protein sequence ID" value="EDO18528.1"/>
    <property type="molecule type" value="Genomic_DNA"/>
</dbReference>
<name>A7TGR5_VANPO</name>
<keyword evidence="5" id="KW-1185">Reference proteome</keyword>